<sequence>MKRNVLKALALSAILGAAAAPAYASDDADCGNTPRDQWMSMDAAKAKGVEMGYEVRKVEADDGCYELKVIDKNGARAELYLHPVTGAVVQPKDDD</sequence>
<evidence type="ECO:0000259" key="2">
    <source>
        <dbReference type="Pfam" id="PF13670"/>
    </source>
</evidence>
<feature type="domain" description="PepSY" evidence="2">
    <location>
        <begin position="9"/>
        <end position="90"/>
    </location>
</feature>
<feature type="signal peptide" evidence="1">
    <location>
        <begin position="1"/>
        <end position="24"/>
    </location>
</feature>
<dbReference type="RefSeq" id="WP_261616848.1">
    <property type="nucleotide sequence ID" value="NZ_JALIDZ010000007.1"/>
</dbReference>
<reference evidence="3 4" key="1">
    <citation type="submission" date="2022-04" db="EMBL/GenBank/DDBJ databases">
        <authorList>
            <person name="Ye Y.-Q."/>
            <person name="Du Z.-J."/>
        </authorList>
    </citation>
    <scope>NUCLEOTIDE SEQUENCE [LARGE SCALE GENOMIC DNA]</scope>
    <source>
        <strain evidence="3 4">A6E488</strain>
    </source>
</reference>
<proteinExistence type="predicted"/>
<name>A0AAW5R3T4_9HYPH</name>
<dbReference type="Proteomes" id="UP001320898">
    <property type="component" value="Unassembled WGS sequence"/>
</dbReference>
<dbReference type="EMBL" id="JALIDZ010000007">
    <property type="protein sequence ID" value="MCT8973264.1"/>
    <property type="molecule type" value="Genomic_DNA"/>
</dbReference>
<evidence type="ECO:0000313" key="3">
    <source>
        <dbReference type="EMBL" id="MCT8973264.1"/>
    </source>
</evidence>
<accession>A0AAW5R3T4</accession>
<evidence type="ECO:0000256" key="1">
    <source>
        <dbReference type="SAM" id="SignalP"/>
    </source>
</evidence>
<protein>
    <submittedName>
        <fullName evidence="3">PepSY domain-containing protein</fullName>
    </submittedName>
</protein>
<dbReference type="InterPro" id="IPR025711">
    <property type="entry name" value="PepSY"/>
</dbReference>
<comment type="caution">
    <text evidence="3">The sequence shown here is derived from an EMBL/GenBank/DDBJ whole genome shotgun (WGS) entry which is preliminary data.</text>
</comment>
<evidence type="ECO:0000313" key="4">
    <source>
        <dbReference type="Proteomes" id="UP001320898"/>
    </source>
</evidence>
<dbReference type="AlphaFoldDB" id="A0AAW5R3T4"/>
<dbReference type="Pfam" id="PF13670">
    <property type="entry name" value="PepSY_2"/>
    <property type="match status" value="1"/>
</dbReference>
<organism evidence="3 4">
    <name type="scientific">Microbaculum marinisediminis</name>
    <dbReference type="NCBI Taxonomy" id="2931392"/>
    <lineage>
        <taxon>Bacteria</taxon>
        <taxon>Pseudomonadati</taxon>
        <taxon>Pseudomonadota</taxon>
        <taxon>Alphaproteobacteria</taxon>
        <taxon>Hyphomicrobiales</taxon>
        <taxon>Tepidamorphaceae</taxon>
        <taxon>Microbaculum</taxon>
    </lineage>
</organism>
<gene>
    <name evidence="3" type="ORF">MUB46_15480</name>
</gene>
<keyword evidence="4" id="KW-1185">Reference proteome</keyword>
<keyword evidence="1" id="KW-0732">Signal</keyword>
<feature type="chain" id="PRO_5043879590" evidence="1">
    <location>
        <begin position="25"/>
        <end position="95"/>
    </location>
</feature>